<evidence type="ECO:0000313" key="2">
    <source>
        <dbReference type="Proteomes" id="UP000299102"/>
    </source>
</evidence>
<proteinExistence type="predicted"/>
<sequence length="107" mass="12647">MPMGQHPRRFKTPTIDEVAIVIVGEQFELRRRNEQLQRVSRLHRSYDALQYPTLFLRVRPSCHQQIARANVSSVWRQFGRTVLLPRPIVCRMFESGNTKVLVYLRAK</sequence>
<dbReference type="AlphaFoldDB" id="A0A4C1T2S7"/>
<name>A0A4C1T2S7_EUMVA</name>
<keyword evidence="2" id="KW-1185">Reference proteome</keyword>
<comment type="caution">
    <text evidence="1">The sequence shown here is derived from an EMBL/GenBank/DDBJ whole genome shotgun (WGS) entry which is preliminary data.</text>
</comment>
<evidence type="ECO:0000313" key="1">
    <source>
        <dbReference type="EMBL" id="GBP08444.1"/>
    </source>
</evidence>
<protein>
    <submittedName>
        <fullName evidence="1">Uncharacterized protein</fullName>
    </submittedName>
</protein>
<dbReference type="EMBL" id="BGZK01004346">
    <property type="protein sequence ID" value="GBP08444.1"/>
    <property type="molecule type" value="Genomic_DNA"/>
</dbReference>
<accession>A0A4C1T2S7</accession>
<gene>
    <name evidence="1" type="ORF">EVAR_72554_1</name>
</gene>
<dbReference type="OrthoDB" id="10051381at2759"/>
<reference evidence="1 2" key="1">
    <citation type="journal article" date="2019" name="Commun. Biol.">
        <title>The bagworm genome reveals a unique fibroin gene that provides high tensile strength.</title>
        <authorList>
            <person name="Kono N."/>
            <person name="Nakamura H."/>
            <person name="Ohtoshi R."/>
            <person name="Tomita M."/>
            <person name="Numata K."/>
            <person name="Arakawa K."/>
        </authorList>
    </citation>
    <scope>NUCLEOTIDE SEQUENCE [LARGE SCALE GENOMIC DNA]</scope>
</reference>
<organism evidence="1 2">
    <name type="scientific">Eumeta variegata</name>
    <name type="common">Bagworm moth</name>
    <name type="synonym">Eumeta japonica</name>
    <dbReference type="NCBI Taxonomy" id="151549"/>
    <lineage>
        <taxon>Eukaryota</taxon>
        <taxon>Metazoa</taxon>
        <taxon>Ecdysozoa</taxon>
        <taxon>Arthropoda</taxon>
        <taxon>Hexapoda</taxon>
        <taxon>Insecta</taxon>
        <taxon>Pterygota</taxon>
        <taxon>Neoptera</taxon>
        <taxon>Endopterygota</taxon>
        <taxon>Lepidoptera</taxon>
        <taxon>Glossata</taxon>
        <taxon>Ditrysia</taxon>
        <taxon>Tineoidea</taxon>
        <taxon>Psychidae</taxon>
        <taxon>Oiketicinae</taxon>
        <taxon>Eumeta</taxon>
    </lineage>
</organism>
<dbReference type="Proteomes" id="UP000299102">
    <property type="component" value="Unassembled WGS sequence"/>
</dbReference>